<evidence type="ECO:0000256" key="1">
    <source>
        <dbReference type="ARBA" id="ARBA00004127"/>
    </source>
</evidence>
<keyword evidence="7" id="KW-1185">Reference proteome</keyword>
<comment type="subcellular location">
    <subcellularLocation>
        <location evidence="1">Endomembrane system</location>
        <topology evidence="1">Multi-pass membrane protein</topology>
    </subcellularLocation>
</comment>
<dbReference type="Pfam" id="PF04191">
    <property type="entry name" value="PEMT"/>
    <property type="match status" value="1"/>
</dbReference>
<comment type="caution">
    <text evidence="6">The sequence shown here is derived from an EMBL/GenBank/DDBJ whole genome shotgun (WGS) entry which is preliminary data.</text>
</comment>
<evidence type="ECO:0000256" key="3">
    <source>
        <dbReference type="ARBA" id="ARBA00022989"/>
    </source>
</evidence>
<dbReference type="Gene3D" id="1.20.120.1630">
    <property type="match status" value="1"/>
</dbReference>
<dbReference type="EMBL" id="JBHTLI010000003">
    <property type="protein sequence ID" value="MFD1096641.1"/>
    <property type="molecule type" value="Genomic_DNA"/>
</dbReference>
<feature type="transmembrane region" description="Helical" evidence="5">
    <location>
        <begin position="79"/>
        <end position="100"/>
    </location>
</feature>
<feature type="transmembrane region" description="Helical" evidence="5">
    <location>
        <begin position="39"/>
        <end position="58"/>
    </location>
</feature>
<dbReference type="RefSeq" id="WP_380746475.1">
    <property type="nucleotide sequence ID" value="NZ_JBHTLI010000003.1"/>
</dbReference>
<keyword evidence="3 5" id="KW-1133">Transmembrane helix</keyword>
<reference evidence="7" key="1">
    <citation type="journal article" date="2019" name="Int. J. Syst. Evol. Microbiol.">
        <title>The Global Catalogue of Microorganisms (GCM) 10K type strain sequencing project: providing services to taxonomists for standard genome sequencing and annotation.</title>
        <authorList>
            <consortium name="The Broad Institute Genomics Platform"/>
            <consortium name="The Broad Institute Genome Sequencing Center for Infectious Disease"/>
            <person name="Wu L."/>
            <person name="Ma J."/>
        </authorList>
    </citation>
    <scope>NUCLEOTIDE SEQUENCE [LARGE SCALE GENOMIC DNA]</scope>
    <source>
        <strain evidence="7">CCUG 64793</strain>
    </source>
</reference>
<organism evidence="6 7">
    <name type="scientific">Salegentibacter chungangensis</name>
    <dbReference type="NCBI Taxonomy" id="1335724"/>
    <lineage>
        <taxon>Bacteria</taxon>
        <taxon>Pseudomonadati</taxon>
        <taxon>Bacteroidota</taxon>
        <taxon>Flavobacteriia</taxon>
        <taxon>Flavobacteriales</taxon>
        <taxon>Flavobacteriaceae</taxon>
        <taxon>Salegentibacter</taxon>
    </lineage>
</organism>
<evidence type="ECO:0000256" key="5">
    <source>
        <dbReference type="SAM" id="Phobius"/>
    </source>
</evidence>
<dbReference type="GO" id="GO:0004671">
    <property type="term" value="F:protein C-terminal S-isoprenylcysteine carboxyl O-methyltransferase activity"/>
    <property type="evidence" value="ECO:0007669"/>
    <property type="project" value="UniProtKB-EC"/>
</dbReference>
<evidence type="ECO:0000313" key="7">
    <source>
        <dbReference type="Proteomes" id="UP001597131"/>
    </source>
</evidence>
<dbReference type="Proteomes" id="UP001597131">
    <property type="component" value="Unassembled WGS sequence"/>
</dbReference>
<gene>
    <name evidence="6" type="ORF">ACFQ3Q_12840</name>
</gene>
<keyword evidence="6" id="KW-0489">Methyltransferase</keyword>
<keyword evidence="2 5" id="KW-0812">Transmembrane</keyword>
<dbReference type="EC" id="2.1.1.334" evidence="6"/>
<dbReference type="InterPro" id="IPR007318">
    <property type="entry name" value="Phopholipid_MeTrfase"/>
</dbReference>
<protein>
    <submittedName>
        <fullName evidence="6">Methyltransferase family protein</fullName>
        <ecNumber evidence="6">2.1.1.100</ecNumber>
        <ecNumber evidence="6">2.1.1.334</ecNumber>
    </submittedName>
</protein>
<keyword evidence="6" id="KW-0808">Transferase</keyword>
<dbReference type="PANTHER" id="PTHR43847:SF1">
    <property type="entry name" value="BLL3993 PROTEIN"/>
    <property type="match status" value="1"/>
</dbReference>
<evidence type="ECO:0000256" key="4">
    <source>
        <dbReference type="ARBA" id="ARBA00023136"/>
    </source>
</evidence>
<dbReference type="InterPro" id="IPR052527">
    <property type="entry name" value="Metal_cation-efflux_comp"/>
</dbReference>
<evidence type="ECO:0000313" key="6">
    <source>
        <dbReference type="EMBL" id="MFD1096641.1"/>
    </source>
</evidence>
<dbReference type="EC" id="2.1.1.100" evidence="6"/>
<keyword evidence="4 5" id="KW-0472">Membrane</keyword>
<evidence type="ECO:0000256" key="2">
    <source>
        <dbReference type="ARBA" id="ARBA00022692"/>
    </source>
</evidence>
<sequence length="156" mass="17930">MKLKSKDYILVGIQAAIFMLYIFDLQILQLSFPQLIKDAALIVSILGWIIVLVAILQLNRNLSPFPSPKADSKLVQNGLYKYIRHPVYFGILIGLGGIAIYSLSGYRVILTLALYVLFDIKSIYEEKLLMTKFPGYRDYRKKTGRFFPRIKKPHKS</sequence>
<feature type="transmembrane region" description="Helical" evidence="5">
    <location>
        <begin position="7"/>
        <end position="27"/>
    </location>
</feature>
<proteinExistence type="predicted"/>
<accession>A0ABW3NV95</accession>
<name>A0ABW3NV95_9FLAO</name>
<dbReference type="PANTHER" id="PTHR43847">
    <property type="entry name" value="BLL3993 PROTEIN"/>
    <property type="match status" value="1"/>
</dbReference>
<dbReference type="GO" id="GO:0032259">
    <property type="term" value="P:methylation"/>
    <property type="evidence" value="ECO:0007669"/>
    <property type="project" value="UniProtKB-KW"/>
</dbReference>